<sequence>MSKKHRPKLRFILGDQLSRDIAALRDAEPATDILLLAEVGTETDYVPHHPKKIAFLFSAMRHFAEEMRAEGFTVDYVTLDDTANTQSFAGEVQRAVQRHKAAEVITTFPGEFRVLDDMQGWEQACGVPVEIREDDRFFCPTARFRGWADGKRQLRMEFFYRDMRRETGLLMDEGEPVGGQWNFDADNRKPLPARIHLPPDFFVKPDRITEDVLALVATRFGRNFGSLDGFDYAVTRKDALRALAHFISHALPSFGDYQDAMRQGEDRLFHSLLSPYLNAGLLGAREVCAAAETAYRDGQAPLNAVEGFIRQILGWREYVRGIYWLKMPDYAESNTLDAQRPLPWLYWGGETAMNCMAQCVDQTRRLAHAHHIQRLMVLGNFALLIGARPKEVAEWYLAVYLDAYEWVELPNVHGMVLHADGGYLGSKPYAASGKYIDRMSDYCRHCRYDVKTVVGDKACPFNFLYWNFLIKNEKRLGANQRMSLIYASLGRMDAAKRAAVTSQAKDFLNAL</sequence>
<keyword evidence="2" id="KW-1185">Reference proteome</keyword>
<dbReference type="PANTHER" id="PTHR38657:SF1">
    <property type="entry name" value="SLR1343 PROTEIN"/>
    <property type="match status" value="1"/>
</dbReference>
<dbReference type="Gene3D" id="1.10.10.1710">
    <property type="entry name" value="Deoxyribodipyrimidine photolyase-related"/>
    <property type="match status" value="1"/>
</dbReference>
<dbReference type="InterPro" id="IPR014729">
    <property type="entry name" value="Rossmann-like_a/b/a_fold"/>
</dbReference>
<name>A0A963YSQ5_9PROT</name>
<dbReference type="EMBL" id="JAESVB010000004">
    <property type="protein sequence ID" value="MCB8875678.1"/>
    <property type="molecule type" value="Genomic_DNA"/>
</dbReference>
<dbReference type="InterPro" id="IPR052551">
    <property type="entry name" value="UV-DNA_repair_photolyase"/>
</dbReference>
<reference evidence="1" key="1">
    <citation type="journal article" date="2021" name="Microorganisms">
        <title>Acidisoma silvae sp. nov. and Acidisomacellulosilytica sp. nov., Two Acidophilic Bacteria Isolated from Decaying Wood, Hydrolyzing Cellulose and Producing Poly-3-hydroxybutyrate.</title>
        <authorList>
            <person name="Mieszkin S."/>
            <person name="Pouder E."/>
            <person name="Uroz S."/>
            <person name="Simon-Colin C."/>
            <person name="Alain K."/>
        </authorList>
    </citation>
    <scope>NUCLEOTIDE SEQUENCE</scope>
    <source>
        <strain evidence="1">HW T2.11</strain>
    </source>
</reference>
<accession>A0A963YSQ5</accession>
<dbReference type="Gene3D" id="1.25.40.80">
    <property type="match status" value="1"/>
</dbReference>
<gene>
    <name evidence="1" type="ORF">ASILVAE211_10835</name>
</gene>
<evidence type="ECO:0000313" key="2">
    <source>
        <dbReference type="Proteomes" id="UP000708298"/>
    </source>
</evidence>
<dbReference type="InterPro" id="IPR007357">
    <property type="entry name" value="PhrB-like"/>
</dbReference>
<proteinExistence type="predicted"/>
<dbReference type="Pfam" id="PF04244">
    <property type="entry name" value="DPRP"/>
    <property type="match status" value="1"/>
</dbReference>
<dbReference type="InterPro" id="IPR036134">
    <property type="entry name" value="Crypto/Photolyase_FAD-like_sf"/>
</dbReference>
<dbReference type="AlphaFoldDB" id="A0A963YSQ5"/>
<dbReference type="SUPFAM" id="SSF48173">
    <property type="entry name" value="Cryptochrome/photolyase FAD-binding domain"/>
    <property type="match status" value="1"/>
</dbReference>
<dbReference type="Gene3D" id="3.40.50.620">
    <property type="entry name" value="HUPs"/>
    <property type="match status" value="1"/>
</dbReference>
<reference evidence="1" key="2">
    <citation type="submission" date="2021-01" db="EMBL/GenBank/DDBJ databases">
        <authorList>
            <person name="Mieszkin S."/>
            <person name="Pouder E."/>
            <person name="Alain K."/>
        </authorList>
    </citation>
    <scope>NUCLEOTIDE SEQUENCE</scope>
    <source>
        <strain evidence="1">HW T2.11</strain>
    </source>
</reference>
<dbReference type="Proteomes" id="UP000708298">
    <property type="component" value="Unassembled WGS sequence"/>
</dbReference>
<dbReference type="PANTHER" id="PTHR38657">
    <property type="entry name" value="SLR1343 PROTEIN"/>
    <property type="match status" value="1"/>
</dbReference>
<organism evidence="1 2">
    <name type="scientific">Acidisoma silvae</name>
    <dbReference type="NCBI Taxonomy" id="2802396"/>
    <lineage>
        <taxon>Bacteria</taxon>
        <taxon>Pseudomonadati</taxon>
        <taxon>Pseudomonadota</taxon>
        <taxon>Alphaproteobacteria</taxon>
        <taxon>Acetobacterales</taxon>
        <taxon>Acidocellaceae</taxon>
        <taxon>Acidisoma</taxon>
    </lineage>
</organism>
<evidence type="ECO:0000313" key="1">
    <source>
        <dbReference type="EMBL" id="MCB8875678.1"/>
    </source>
</evidence>
<protein>
    <submittedName>
        <fullName evidence="1">Cryptochrome/photolyase family protein</fullName>
    </submittedName>
</protein>
<comment type="caution">
    <text evidence="1">The sequence shown here is derived from an EMBL/GenBank/DDBJ whole genome shotgun (WGS) entry which is preliminary data.</text>
</comment>
<dbReference type="Gene3D" id="1.10.579.10">
    <property type="entry name" value="DNA Cyclobutane Dipyrimidine Photolyase, subunit A, domain 3"/>
    <property type="match status" value="1"/>
</dbReference>